<feature type="transmembrane region" description="Helical" evidence="1">
    <location>
        <begin position="241"/>
        <end position="264"/>
    </location>
</feature>
<keyword evidence="1" id="KW-0472">Membrane</keyword>
<feature type="transmembrane region" description="Helical" evidence="1">
    <location>
        <begin position="29"/>
        <end position="49"/>
    </location>
</feature>
<dbReference type="EMBL" id="LNYA01000020">
    <property type="protein sequence ID" value="KTC98437.1"/>
    <property type="molecule type" value="Genomic_DNA"/>
</dbReference>
<dbReference type="InterPro" id="IPR030802">
    <property type="entry name" value="Permease_MalE"/>
</dbReference>
<dbReference type="Pfam" id="PF02405">
    <property type="entry name" value="MlaE"/>
    <property type="match status" value="1"/>
</dbReference>
<comment type="caution">
    <text evidence="2">The sequence shown here is derived from an EMBL/GenBank/DDBJ whole genome shotgun (WGS) entry which is preliminary data.</text>
</comment>
<accession>A0A0W0TSQ9</accession>
<feature type="transmembrane region" description="Helical" evidence="1">
    <location>
        <begin position="206"/>
        <end position="229"/>
    </location>
</feature>
<feature type="transmembrane region" description="Helical" evidence="1">
    <location>
        <begin position="69"/>
        <end position="94"/>
    </location>
</feature>
<keyword evidence="1" id="KW-1133">Transmembrane helix</keyword>
<evidence type="ECO:0000313" key="3">
    <source>
        <dbReference type="Proteomes" id="UP000054773"/>
    </source>
</evidence>
<dbReference type="GO" id="GO:0043190">
    <property type="term" value="C:ATP-binding cassette (ABC) transporter complex"/>
    <property type="evidence" value="ECO:0007669"/>
    <property type="project" value="InterPro"/>
</dbReference>
<keyword evidence="3" id="KW-1185">Reference proteome</keyword>
<reference evidence="2 3" key="1">
    <citation type="submission" date="2015-11" db="EMBL/GenBank/DDBJ databases">
        <title>Genomic analysis of 38 Legionella species identifies large and diverse effector repertoires.</title>
        <authorList>
            <person name="Burstein D."/>
            <person name="Amaro F."/>
            <person name="Zusman T."/>
            <person name="Lifshitz Z."/>
            <person name="Cohen O."/>
            <person name="Gilbert J.A."/>
            <person name="Pupko T."/>
            <person name="Shuman H.A."/>
            <person name="Segal G."/>
        </authorList>
    </citation>
    <scope>NUCLEOTIDE SEQUENCE [LARGE SCALE GENOMIC DNA]</scope>
    <source>
        <strain evidence="2 3">SE-32A-C8</strain>
    </source>
</reference>
<protein>
    <submittedName>
        <fullName evidence="2">ABC transporter permease</fullName>
    </submittedName>
</protein>
<dbReference type="RefSeq" id="WP_082657119.1">
    <property type="nucleotide sequence ID" value="NZ_CAAAHY010000032.1"/>
</dbReference>
<organism evidence="2 3">
    <name type="scientific">Legionella erythra</name>
    <dbReference type="NCBI Taxonomy" id="448"/>
    <lineage>
        <taxon>Bacteria</taxon>
        <taxon>Pseudomonadati</taxon>
        <taxon>Pseudomonadota</taxon>
        <taxon>Gammaproteobacteria</taxon>
        <taxon>Legionellales</taxon>
        <taxon>Legionellaceae</taxon>
        <taxon>Legionella</taxon>
    </lineage>
</organism>
<evidence type="ECO:0000313" key="2">
    <source>
        <dbReference type="EMBL" id="KTC98437.1"/>
    </source>
</evidence>
<gene>
    <name evidence="2" type="ORF">Lery_0905</name>
</gene>
<feature type="transmembrane region" description="Helical" evidence="1">
    <location>
        <begin position="115"/>
        <end position="133"/>
    </location>
</feature>
<name>A0A0W0TSQ9_LEGER</name>
<sequence length="265" mass="30068">MKVVILGIKGYSRDMALILFQRTGEKAGALLQSTLFFFVFFGNFFYSLVCNWNAITWRESFFATLRAGTWVVIPLLFVSMLMGTSLAVSIHYMLAPYNLQHQGMLIAQNTVIHDFAPLTIGFVLCTQCGLNLIDFYHPSLHEDPQKVLLENIIPLVAGFNVTALLLYTYVSLGFLTSIFLTFYYYLKADINEYLIRLGDVITLADLLNSLCKTILYATIASFTAGYYYYDVANRILPTRKAVSRIITRGLFWLITVSVVLKLYLS</sequence>
<feature type="transmembrane region" description="Helical" evidence="1">
    <location>
        <begin position="153"/>
        <end position="186"/>
    </location>
</feature>
<dbReference type="AlphaFoldDB" id="A0A0W0TSQ9"/>
<keyword evidence="1" id="KW-0812">Transmembrane</keyword>
<dbReference type="PATRIC" id="fig|448.7.peg.946"/>
<dbReference type="STRING" id="448.Lery_0905"/>
<dbReference type="Proteomes" id="UP000054773">
    <property type="component" value="Unassembled WGS sequence"/>
</dbReference>
<proteinExistence type="predicted"/>
<evidence type="ECO:0000256" key="1">
    <source>
        <dbReference type="SAM" id="Phobius"/>
    </source>
</evidence>